<accession>A0A2N8PM99</accession>
<dbReference type="InterPro" id="IPR029065">
    <property type="entry name" value="Enolase_C-like"/>
</dbReference>
<dbReference type="Gene3D" id="3.20.20.120">
    <property type="entry name" value="Enolase-like C-terminal domain"/>
    <property type="match status" value="1"/>
</dbReference>
<dbReference type="InterPro" id="IPR013342">
    <property type="entry name" value="Mandelate_racemase_C"/>
</dbReference>
<dbReference type="NCBIfam" id="NF010624">
    <property type="entry name" value="PRK14017.1"/>
    <property type="match status" value="1"/>
</dbReference>
<dbReference type="PROSITE" id="PS00908">
    <property type="entry name" value="MR_MLE_1"/>
    <property type="match status" value="1"/>
</dbReference>
<dbReference type="RefSeq" id="WP_073442089.1">
    <property type="nucleotide sequence ID" value="NZ_LJSN01000002.1"/>
</dbReference>
<feature type="domain" description="Mandelate racemase/muconate lactonizing enzyme C-terminal" evidence="2">
    <location>
        <begin position="129"/>
        <end position="234"/>
    </location>
</feature>
<name>A0A2N8PM99_STRNR</name>
<comment type="caution">
    <text evidence="3">The sequence shown here is derived from an EMBL/GenBank/DDBJ whole genome shotgun (WGS) entry which is preliminary data.</text>
</comment>
<dbReference type="GO" id="GO:0009063">
    <property type="term" value="P:amino acid catabolic process"/>
    <property type="evidence" value="ECO:0007669"/>
    <property type="project" value="InterPro"/>
</dbReference>
<dbReference type="SFLD" id="SFLDG00179">
    <property type="entry name" value="mandelate_racemase"/>
    <property type="match status" value="1"/>
</dbReference>
<reference evidence="4" key="1">
    <citation type="submission" date="2015-09" db="EMBL/GenBank/DDBJ databases">
        <authorList>
            <person name="Graham D.E."/>
            <person name="Mahan K.M."/>
            <person name="Klingeman D.M."/>
            <person name="Fida T."/>
            <person name="Giannone R.J."/>
            <person name="Hettich R.L."/>
            <person name="Parry R.J."/>
            <person name="Spain J.C."/>
        </authorList>
    </citation>
    <scope>NUCLEOTIDE SEQUENCE [LARGE SCALE GENOMIC DNA]</scope>
    <source>
        <strain evidence="4">JCM 4701</strain>
    </source>
</reference>
<dbReference type="InterPro" id="IPR018110">
    <property type="entry name" value="Mandel_Rmase/mucon_lact_enz_CS"/>
</dbReference>
<dbReference type="Gene3D" id="3.30.390.10">
    <property type="entry name" value="Enolase-like, N-terminal domain"/>
    <property type="match status" value="1"/>
</dbReference>
<evidence type="ECO:0000256" key="1">
    <source>
        <dbReference type="ARBA" id="ARBA00023239"/>
    </source>
</evidence>
<dbReference type="SUPFAM" id="SSF51604">
    <property type="entry name" value="Enolase C-terminal domain-like"/>
    <property type="match status" value="1"/>
</dbReference>
<dbReference type="SUPFAM" id="SSF54826">
    <property type="entry name" value="Enolase N-terminal domain-like"/>
    <property type="match status" value="1"/>
</dbReference>
<keyword evidence="4" id="KW-1185">Reference proteome</keyword>
<dbReference type="AlphaFoldDB" id="A0A2N8PM99"/>
<dbReference type="Proteomes" id="UP000236047">
    <property type="component" value="Unassembled WGS sequence"/>
</dbReference>
<sequence length="386" mass="41718">MAGSPKITRIETFLAPPRWLFVRVETDDGVVGWGEPVVEGRAEPVRAAVAVLAEHLLGQDPARIEDHWQVMTKGGFYRGGPVLSSAVAGLDQALWDIKGKRCGLPVHQLLGGPVRDRVRAYAWVGGDEPAEIRDALAAQIEAGFTAVKMNGCGRMSPLATRAEVRACLRRAETAREVLGDERDFALDFHGRVSPSNARRLLPLLAEYAPLFAEEPVLPEHVEALPGLVAASGVPLALGERLYTRREFLAPLQAGVAVVQPDVSHAGGISELRRIAALAETYGAHLAPHCPLGPVALAASLQVAFTTPNFLIQEQSLGIHYHRGAELLDYVVDSAPFRFDRGALLRTDRPGLGVEVDEAAVRAADAAGGHTWRNPVWRYEDGAFAEW</sequence>
<dbReference type="Pfam" id="PF02746">
    <property type="entry name" value="MR_MLE_N"/>
    <property type="match status" value="1"/>
</dbReference>
<evidence type="ECO:0000313" key="4">
    <source>
        <dbReference type="Proteomes" id="UP000236047"/>
    </source>
</evidence>
<dbReference type="Pfam" id="PF13378">
    <property type="entry name" value="MR_MLE_C"/>
    <property type="match status" value="1"/>
</dbReference>
<evidence type="ECO:0000313" key="3">
    <source>
        <dbReference type="EMBL" id="PNE42143.1"/>
    </source>
</evidence>
<dbReference type="InterPro" id="IPR036849">
    <property type="entry name" value="Enolase-like_C_sf"/>
</dbReference>
<organism evidence="3 4">
    <name type="scientific">Streptomyces noursei</name>
    <name type="common">Streptomyces albulus</name>
    <dbReference type="NCBI Taxonomy" id="1971"/>
    <lineage>
        <taxon>Bacteria</taxon>
        <taxon>Bacillati</taxon>
        <taxon>Actinomycetota</taxon>
        <taxon>Actinomycetes</taxon>
        <taxon>Kitasatosporales</taxon>
        <taxon>Streptomycetaceae</taxon>
        <taxon>Streptomyces</taxon>
    </lineage>
</organism>
<dbReference type="PANTHER" id="PTHR48080:SF2">
    <property type="entry name" value="D-GALACTONATE DEHYDRATASE"/>
    <property type="match status" value="1"/>
</dbReference>
<dbReference type="InterPro" id="IPR013341">
    <property type="entry name" value="Mandelate_racemase_N_dom"/>
</dbReference>
<dbReference type="SMART" id="SM00922">
    <property type="entry name" value="MR_MLE"/>
    <property type="match status" value="1"/>
</dbReference>
<gene>
    <name evidence="3" type="ORF">AOB60_16565</name>
</gene>
<dbReference type="PANTHER" id="PTHR48080">
    <property type="entry name" value="D-GALACTONATE DEHYDRATASE-RELATED"/>
    <property type="match status" value="1"/>
</dbReference>
<dbReference type="InterPro" id="IPR034593">
    <property type="entry name" value="DgoD-like"/>
</dbReference>
<dbReference type="EMBL" id="LJSN01000002">
    <property type="protein sequence ID" value="PNE42143.1"/>
    <property type="molecule type" value="Genomic_DNA"/>
</dbReference>
<proteinExistence type="predicted"/>
<evidence type="ECO:0000259" key="2">
    <source>
        <dbReference type="SMART" id="SM00922"/>
    </source>
</evidence>
<dbReference type="InterPro" id="IPR029017">
    <property type="entry name" value="Enolase-like_N"/>
</dbReference>
<dbReference type="GO" id="GO:0016829">
    <property type="term" value="F:lyase activity"/>
    <property type="evidence" value="ECO:0007669"/>
    <property type="project" value="UniProtKB-KW"/>
</dbReference>
<keyword evidence="1" id="KW-0456">Lyase</keyword>
<protein>
    <submittedName>
        <fullName evidence="3">Galactonate dehydratase</fullName>
    </submittedName>
</protein>
<dbReference type="SFLD" id="SFLDS00001">
    <property type="entry name" value="Enolase"/>
    <property type="match status" value="1"/>
</dbReference>